<feature type="domain" description="Secretion system C-terminal sorting" evidence="5">
    <location>
        <begin position="556"/>
        <end position="625"/>
    </location>
</feature>
<feature type="active site" description="Charge relay system" evidence="3">
    <location>
        <position position="338"/>
    </location>
</feature>
<gene>
    <name evidence="6" type="ORF">DR980_08575</name>
</gene>
<evidence type="ECO:0000256" key="3">
    <source>
        <dbReference type="PROSITE-ProRule" id="PRU01240"/>
    </source>
</evidence>
<keyword evidence="3" id="KW-0378">Hydrolase</keyword>
<dbReference type="Pfam" id="PF18962">
    <property type="entry name" value="Por_Secre_tail"/>
    <property type="match status" value="1"/>
</dbReference>
<dbReference type="EMBL" id="QNUX01000006">
    <property type="protein sequence ID" value="RBN50521.1"/>
    <property type="molecule type" value="Genomic_DNA"/>
</dbReference>
<dbReference type="RefSeq" id="WP_113635031.1">
    <property type="nucleotide sequence ID" value="NZ_QNUX01000006.1"/>
</dbReference>
<dbReference type="NCBIfam" id="TIGR04183">
    <property type="entry name" value="Por_Secre_tail"/>
    <property type="match status" value="1"/>
</dbReference>
<feature type="domain" description="Peptidase S8/S53" evidence="4">
    <location>
        <begin position="145"/>
        <end position="392"/>
    </location>
</feature>
<comment type="caution">
    <text evidence="6">The sequence shown here is derived from an EMBL/GenBank/DDBJ whole genome shotgun (WGS) entry which is preliminary data.</text>
</comment>
<dbReference type="InterPro" id="IPR051048">
    <property type="entry name" value="Peptidase_S8/S53_subtilisin"/>
</dbReference>
<keyword evidence="7" id="KW-1185">Reference proteome</keyword>
<dbReference type="GO" id="GO:0004252">
    <property type="term" value="F:serine-type endopeptidase activity"/>
    <property type="evidence" value="ECO:0007669"/>
    <property type="project" value="UniProtKB-UniRule"/>
</dbReference>
<feature type="active site" description="Charge relay system" evidence="3">
    <location>
        <position position="125"/>
    </location>
</feature>
<feature type="active site" description="Charge relay system" evidence="3">
    <location>
        <position position="152"/>
    </location>
</feature>
<dbReference type="CDD" id="cd04842">
    <property type="entry name" value="Peptidases_S8_Kp43_protease"/>
    <property type="match status" value="1"/>
</dbReference>
<dbReference type="AlphaFoldDB" id="A0A366B0T8"/>
<dbReference type="InterPro" id="IPR034058">
    <property type="entry name" value="TagA/B/C/D_pept_dom"/>
</dbReference>
<dbReference type="Pfam" id="PF00082">
    <property type="entry name" value="Peptidase_S8"/>
    <property type="match status" value="1"/>
</dbReference>
<evidence type="ECO:0000256" key="2">
    <source>
        <dbReference type="ARBA" id="ARBA00022729"/>
    </source>
</evidence>
<keyword evidence="3" id="KW-0720">Serine protease</keyword>
<dbReference type="Gene3D" id="3.40.50.200">
    <property type="entry name" value="Peptidase S8/S53 domain"/>
    <property type="match status" value="1"/>
</dbReference>
<reference evidence="6 7" key="1">
    <citation type="submission" date="2018-07" db="EMBL/GenBank/DDBJ databases">
        <title>Complete genome sequence of Flavobacterium psychrolimnae LMG 22018.</title>
        <authorList>
            <person name="Kim D.-U."/>
        </authorList>
    </citation>
    <scope>NUCLEOTIDE SEQUENCE [LARGE SCALE GENOMIC DNA]</scope>
    <source>
        <strain evidence="6 7">LMG 22018</strain>
    </source>
</reference>
<comment type="similarity">
    <text evidence="1 3">Belongs to the peptidase S8 family.</text>
</comment>
<sequence>MNKYFYLFIFYSVFSYSQSIEQRKAVIEKSDIPTLKQLSEQFHVAFLARQERVDRFLLRNPQVVPRNSSDGVLEEIYDISPVGEIAYYKTYNDGAATTARATALYSGGNLGLNLQGQGMVAYVWDGGSARTTHKEYPNGKVINADGSTQLEHAGHVMGTIVAQGIDAGLRGIAFDASGVSYKWDDDLNEMATEAANGMLVSNHSYGPGENPRYLLGAYNSTARSFDNIASAAPYYLAVAAAGNDRNEFFDDDLRPYLEEKGGYNLIKGMANAKNILTVGAVNQVSNYSSAGNVTMTAFSSFGPTDDGRIKPDLVTKGQNVRSTTVQTDESNRILSGSSMASPGIAGVALLLQQYYYSLNNEFMRAATLKGLMLHTTDEAGDFEGPDYAFGWGLVNAERAASLIKSDNEAVAAIEELELVEGETYTKTIAASGSSPLLISISWTDRFGSANNSVVDPTKLDLVNDLDVRVTKGEEIFYPWTLNPIVPTDPAVRSSDNFRDNYEKVQIDNPNGTYTITVSHKGVLGGGGKQKYSLIVSGPPVTLSALDFAADKDVSSIFPNPTDSKLSIDSSNFNEITSVEILDISGKVIDRISDLSQKSIDVSKLNSGLYFIRFSTSDGIIVKKFIKK</sequence>
<keyword evidence="2" id="KW-0732">Signal</keyword>
<keyword evidence="3" id="KW-0645">Protease</keyword>
<organism evidence="6 7">
    <name type="scientific">Flavobacterium psychrolimnae</name>
    <dbReference type="NCBI Taxonomy" id="249351"/>
    <lineage>
        <taxon>Bacteria</taxon>
        <taxon>Pseudomonadati</taxon>
        <taxon>Bacteroidota</taxon>
        <taxon>Flavobacteriia</taxon>
        <taxon>Flavobacteriales</taxon>
        <taxon>Flavobacteriaceae</taxon>
        <taxon>Flavobacterium</taxon>
    </lineage>
</organism>
<dbReference type="Proteomes" id="UP000253676">
    <property type="component" value="Unassembled WGS sequence"/>
</dbReference>
<dbReference type="InterPro" id="IPR000209">
    <property type="entry name" value="Peptidase_S8/S53_dom"/>
</dbReference>
<evidence type="ECO:0000259" key="4">
    <source>
        <dbReference type="Pfam" id="PF00082"/>
    </source>
</evidence>
<evidence type="ECO:0000259" key="5">
    <source>
        <dbReference type="Pfam" id="PF18962"/>
    </source>
</evidence>
<dbReference type="InterPro" id="IPR036852">
    <property type="entry name" value="Peptidase_S8/S53_dom_sf"/>
</dbReference>
<proteinExistence type="inferred from homology"/>
<evidence type="ECO:0000256" key="1">
    <source>
        <dbReference type="ARBA" id="ARBA00011073"/>
    </source>
</evidence>
<dbReference type="InterPro" id="IPR008979">
    <property type="entry name" value="Galactose-bd-like_sf"/>
</dbReference>
<dbReference type="SUPFAM" id="SSF49785">
    <property type="entry name" value="Galactose-binding domain-like"/>
    <property type="match status" value="1"/>
</dbReference>
<dbReference type="PANTHER" id="PTHR43399:SF4">
    <property type="entry name" value="CELL WALL-ASSOCIATED PROTEASE"/>
    <property type="match status" value="1"/>
</dbReference>
<dbReference type="GO" id="GO:0006508">
    <property type="term" value="P:proteolysis"/>
    <property type="evidence" value="ECO:0007669"/>
    <property type="project" value="UniProtKB-KW"/>
</dbReference>
<dbReference type="Gene3D" id="2.60.120.380">
    <property type="match status" value="1"/>
</dbReference>
<evidence type="ECO:0000313" key="7">
    <source>
        <dbReference type="Proteomes" id="UP000253676"/>
    </source>
</evidence>
<dbReference type="PANTHER" id="PTHR43399">
    <property type="entry name" value="SUBTILISIN-RELATED"/>
    <property type="match status" value="1"/>
</dbReference>
<dbReference type="SUPFAM" id="SSF52743">
    <property type="entry name" value="Subtilisin-like"/>
    <property type="match status" value="1"/>
</dbReference>
<dbReference type="OrthoDB" id="9792152at2"/>
<protein>
    <submittedName>
        <fullName evidence="6">Peptidase S8</fullName>
    </submittedName>
</protein>
<evidence type="ECO:0000313" key="6">
    <source>
        <dbReference type="EMBL" id="RBN50521.1"/>
    </source>
</evidence>
<dbReference type="InterPro" id="IPR026444">
    <property type="entry name" value="Secre_tail"/>
</dbReference>
<dbReference type="PROSITE" id="PS51892">
    <property type="entry name" value="SUBTILASE"/>
    <property type="match status" value="1"/>
</dbReference>
<accession>A0A366B0T8</accession>
<name>A0A366B0T8_9FLAO</name>